<protein>
    <submittedName>
        <fullName evidence="2">MedDCM-OCT-S31-C2-cds41</fullName>
    </submittedName>
</protein>
<dbReference type="InterPro" id="IPR036249">
    <property type="entry name" value="Thioredoxin-like_sf"/>
</dbReference>
<sequence>MKIKKGDVINELSLPSVDGSVFDLESIKGKKSLISFYRYSSCPFCHLRINETINNKENFGENFETIAVFNCTLESLQKSSTKHDSSIYILADEERFYFDKYNVEKSGFGVFLGSIIGFFRFMKAIFVKGFNPLTSLSGAFTGLPVDVLVDESGVVQDVKYGKTTIDHIPMSDVISFSKT</sequence>
<name>S5DJX9_9ACTN</name>
<dbReference type="Pfam" id="PF00578">
    <property type="entry name" value="AhpC-TSA"/>
    <property type="match status" value="1"/>
</dbReference>
<dbReference type="GO" id="GO:0016491">
    <property type="term" value="F:oxidoreductase activity"/>
    <property type="evidence" value="ECO:0007669"/>
    <property type="project" value="InterPro"/>
</dbReference>
<organism evidence="2">
    <name type="scientific">Candidatus Actinomarina minuta</name>
    <dbReference type="NCBI Taxonomy" id="1389454"/>
    <lineage>
        <taxon>Bacteria</taxon>
        <taxon>Bacillati</taxon>
        <taxon>Actinomycetota</taxon>
        <taxon>Actinomycetes</taxon>
        <taxon>Candidatus Actinomarinidae</taxon>
        <taxon>Candidatus Actinomarinales</taxon>
        <taxon>Candidatus Actinomarineae</taxon>
        <taxon>Candidatus Actinomarinaceae</taxon>
        <taxon>Candidatus Actinomarina</taxon>
    </lineage>
</organism>
<evidence type="ECO:0000313" key="2">
    <source>
        <dbReference type="EMBL" id="AGQ19141.1"/>
    </source>
</evidence>
<evidence type="ECO:0000259" key="1">
    <source>
        <dbReference type="Pfam" id="PF00578"/>
    </source>
</evidence>
<dbReference type="Gene3D" id="3.40.30.10">
    <property type="entry name" value="Glutaredoxin"/>
    <property type="match status" value="1"/>
</dbReference>
<feature type="domain" description="Alkyl hydroperoxide reductase subunit C/ Thiol specific antioxidant" evidence="1">
    <location>
        <begin position="6"/>
        <end position="156"/>
    </location>
</feature>
<dbReference type="SUPFAM" id="SSF52833">
    <property type="entry name" value="Thioredoxin-like"/>
    <property type="match status" value="1"/>
</dbReference>
<accession>S5DJX9</accession>
<proteinExistence type="predicted"/>
<reference evidence="2" key="1">
    <citation type="journal article" date="2013" name="Sci. Rep.">
        <title>Metagenomics uncovers a new group of low GC and ultra-small marine Actinobacteria.</title>
        <authorList>
            <person name="Ghai R."/>
            <person name="Mizuno C.M."/>
            <person name="Picazo A."/>
            <person name="Camacho A."/>
            <person name="Rodriguez-Valera F."/>
        </authorList>
    </citation>
    <scope>NUCLEOTIDE SEQUENCE</scope>
</reference>
<dbReference type="GO" id="GO:0016209">
    <property type="term" value="F:antioxidant activity"/>
    <property type="evidence" value="ECO:0007669"/>
    <property type="project" value="InterPro"/>
</dbReference>
<dbReference type="EMBL" id="KC811123">
    <property type="protein sequence ID" value="AGQ19141.1"/>
    <property type="molecule type" value="Genomic_DNA"/>
</dbReference>
<dbReference type="AlphaFoldDB" id="S5DJX9"/>
<dbReference type="InterPro" id="IPR000866">
    <property type="entry name" value="AhpC/TSA"/>
</dbReference>